<feature type="transmembrane region" description="Helical" evidence="2">
    <location>
        <begin position="326"/>
        <end position="344"/>
    </location>
</feature>
<dbReference type="OrthoDB" id="3142841at2759"/>
<dbReference type="EMBL" id="RZGK01000007">
    <property type="protein sequence ID" value="KAF9697754.1"/>
    <property type="molecule type" value="Genomic_DNA"/>
</dbReference>
<keyword evidence="2" id="KW-0812">Transmembrane</keyword>
<feature type="transmembrane region" description="Helical" evidence="2">
    <location>
        <begin position="124"/>
        <end position="151"/>
    </location>
</feature>
<evidence type="ECO:0000256" key="2">
    <source>
        <dbReference type="SAM" id="Phobius"/>
    </source>
</evidence>
<feature type="transmembrane region" description="Helical" evidence="2">
    <location>
        <begin position="287"/>
        <end position="306"/>
    </location>
</feature>
<evidence type="ECO:0008006" key="5">
    <source>
        <dbReference type="Google" id="ProtNLM"/>
    </source>
</evidence>
<dbReference type="AlphaFoldDB" id="A0A8H7J6D3"/>
<evidence type="ECO:0000256" key="1">
    <source>
        <dbReference type="SAM" id="MobiDB-lite"/>
    </source>
</evidence>
<dbReference type="Proteomes" id="UP000651452">
    <property type="component" value="Unassembled WGS sequence"/>
</dbReference>
<name>A0A8H7J6D3_9PLEO</name>
<keyword evidence="4" id="KW-1185">Reference proteome</keyword>
<keyword evidence="2" id="KW-1133">Transmembrane helix</keyword>
<proteinExistence type="predicted"/>
<feature type="transmembrane region" description="Helical" evidence="2">
    <location>
        <begin position="252"/>
        <end position="275"/>
    </location>
</feature>
<reference evidence="3" key="2">
    <citation type="submission" date="2020-09" db="EMBL/GenBank/DDBJ databases">
        <title>Reference genome assembly for Australian Ascochyta lentis isolate Al4.</title>
        <authorList>
            <person name="Lee R.C."/>
            <person name="Farfan-Caceres L.M."/>
            <person name="Debler J.W."/>
            <person name="Williams A.H."/>
            <person name="Henares B.M."/>
        </authorList>
    </citation>
    <scope>NUCLEOTIDE SEQUENCE</scope>
    <source>
        <strain evidence="3">Al4</strain>
    </source>
</reference>
<sequence>MSYNQRQGGATLPTIAPCQYRSWWRERQLRSERQRVRSPVRSDSILPSTPPSAVFDRKQSHLVEPRQRTTDLEKGLQHSHSENDLQSRTSSTFLLSTAALQRKQVLPKHPNLPPERYPRIIRHLCYTIFAVYQRLFTLIFLINLVLVLILLHCQLWQSSKAFSLENLATLASSNFLLAILFRQDWIVNLLFRSAWLVPWSLPLRVRRVVSRVYCYGGIHSGAAVMGTVWWLWFTAVLSWQGATQGNYTPLILILALVISSLLVTIVILSLPRLRVRHHDTWEFTHRFMGWLSIALFWAQILLLTHYNTISPVAEQGFGHLLIKTPTFWNLVAISLLLVYPWLLLRRWTFTATPLSHHALQLSFSNKVHKYSCLTLSSSPLREWHPFATFPNLDANGSKQGNSMVVSSAGDWTKGLVTTTQRRCQQQQSVQGSEKEGSVQMSFYVKSHPRAGVLSLSCLYKRVVIITTGSGIGPSLSSLLDRPAGQEARLVWSTRSPLATYGAGIMSLVERADPEAIVLDTDEMGRPDLLAVAWRVYKKMDAEAVFVLSNEKLTRMVVGGLEGRGVPAYGPIWDS</sequence>
<organism evidence="3 4">
    <name type="scientific">Ascochyta lentis</name>
    <dbReference type="NCBI Taxonomy" id="205686"/>
    <lineage>
        <taxon>Eukaryota</taxon>
        <taxon>Fungi</taxon>
        <taxon>Dikarya</taxon>
        <taxon>Ascomycota</taxon>
        <taxon>Pezizomycotina</taxon>
        <taxon>Dothideomycetes</taxon>
        <taxon>Pleosporomycetidae</taxon>
        <taxon>Pleosporales</taxon>
        <taxon>Pleosporineae</taxon>
        <taxon>Didymellaceae</taxon>
        <taxon>Ascochyta</taxon>
    </lineage>
</organism>
<evidence type="ECO:0000313" key="3">
    <source>
        <dbReference type="EMBL" id="KAF9697754.1"/>
    </source>
</evidence>
<gene>
    <name evidence="3" type="ORF">EKO04_004054</name>
</gene>
<feature type="region of interest" description="Disordered" evidence="1">
    <location>
        <begin position="34"/>
        <end position="88"/>
    </location>
</feature>
<feature type="compositionally biased region" description="Basic and acidic residues" evidence="1">
    <location>
        <begin position="55"/>
        <end position="85"/>
    </location>
</feature>
<evidence type="ECO:0000313" key="4">
    <source>
        <dbReference type="Proteomes" id="UP000651452"/>
    </source>
</evidence>
<protein>
    <recommendedName>
        <fullName evidence="5">Integral membrane protein TmpA</fullName>
    </recommendedName>
</protein>
<dbReference type="PANTHER" id="PTHR33927:SF1">
    <property type="entry name" value="TRANSMEMBRANE PROTEIN"/>
    <property type="match status" value="1"/>
</dbReference>
<reference evidence="3" key="1">
    <citation type="submission" date="2018-12" db="EMBL/GenBank/DDBJ databases">
        <authorList>
            <person name="Syme R.A."/>
            <person name="Farfan-Caceres L."/>
            <person name="Lichtenzveig J."/>
        </authorList>
    </citation>
    <scope>NUCLEOTIDE SEQUENCE</scope>
    <source>
        <strain evidence="3">Al4</strain>
    </source>
</reference>
<keyword evidence="2" id="KW-0472">Membrane</keyword>
<feature type="transmembrane region" description="Helical" evidence="2">
    <location>
        <begin position="212"/>
        <end position="232"/>
    </location>
</feature>
<dbReference type="InterPro" id="IPR052979">
    <property type="entry name" value="Adenylate-forming_domain"/>
</dbReference>
<comment type="caution">
    <text evidence="3">The sequence shown here is derived from an EMBL/GenBank/DDBJ whole genome shotgun (WGS) entry which is preliminary data.</text>
</comment>
<dbReference type="PANTHER" id="PTHR33927">
    <property type="entry name" value="TRANSMEMBRANE PROTEIN"/>
    <property type="match status" value="1"/>
</dbReference>
<accession>A0A8H7J6D3</accession>